<name>A0ABQ3D6D3_9RHOB</name>
<proteinExistence type="predicted"/>
<keyword evidence="2" id="KW-0378">Hydrolase</keyword>
<keyword evidence="3" id="KW-1185">Reference proteome</keyword>
<accession>A0ABQ3D6D3</accession>
<dbReference type="InterPro" id="IPR002725">
    <property type="entry name" value="YgjP-like_metallopeptidase"/>
</dbReference>
<dbReference type="PANTHER" id="PTHR30399:SF1">
    <property type="entry name" value="UTP PYROPHOSPHATASE"/>
    <property type="match status" value="1"/>
</dbReference>
<dbReference type="InterPro" id="IPR053136">
    <property type="entry name" value="UTP_pyrophosphatase-like"/>
</dbReference>
<dbReference type="Proteomes" id="UP000634455">
    <property type="component" value="Unassembled WGS sequence"/>
</dbReference>
<keyword evidence="2" id="KW-0645">Protease</keyword>
<evidence type="ECO:0000259" key="1">
    <source>
        <dbReference type="Pfam" id="PF01863"/>
    </source>
</evidence>
<dbReference type="CDD" id="cd07344">
    <property type="entry name" value="M48_yhfN_like"/>
    <property type="match status" value="1"/>
</dbReference>
<organism evidence="2 3">
    <name type="scientific">Paramylibacter ulvae</name>
    <dbReference type="NCBI Taxonomy" id="1651968"/>
    <lineage>
        <taxon>Bacteria</taxon>
        <taxon>Pseudomonadati</taxon>
        <taxon>Pseudomonadota</taxon>
        <taxon>Alphaproteobacteria</taxon>
        <taxon>Rhodobacterales</taxon>
        <taxon>Paracoccaceae</taxon>
        <taxon>Paramylibacter</taxon>
    </lineage>
</organism>
<gene>
    <name evidence="2" type="ORF">GCM10008927_28090</name>
</gene>
<evidence type="ECO:0000313" key="3">
    <source>
        <dbReference type="Proteomes" id="UP000634455"/>
    </source>
</evidence>
<sequence>MRIVCEISPIALGLAYDKMRAMSETLLLGDPPITIHLRHNARAKRYSLRIANKDGKVSLTMPRWSNLRDATKFAQEQEGWLRKHLSKRVQPIVPVFGGKIMFDGFNAPIEHGGGRSVRFEDGVLYVPGRDEQLIGKLKGYFKTVARERLVHASEHYAGKLGRTIGSVSIRDTRSRWGSCSSEGNLMYSWRLVMAPREVQVYVAAHEACHLIEMNHSDAYWALVEKVYPDYKPQRQWLKRNGALLHSYQL</sequence>
<comment type="caution">
    <text evidence="2">The sequence shown here is derived from an EMBL/GenBank/DDBJ whole genome shotgun (WGS) entry which is preliminary data.</text>
</comment>
<keyword evidence="2" id="KW-0482">Metalloprotease</keyword>
<feature type="domain" description="YgjP-like metallopeptidase" evidence="1">
    <location>
        <begin position="46"/>
        <end position="240"/>
    </location>
</feature>
<dbReference type="EMBL" id="BMZF01000011">
    <property type="protein sequence ID" value="GHA61056.1"/>
    <property type="molecule type" value="Genomic_DNA"/>
</dbReference>
<dbReference type="Gene3D" id="3.30.2010.10">
    <property type="entry name" value="Metalloproteases ('zincins'), catalytic domain"/>
    <property type="match status" value="1"/>
</dbReference>
<protein>
    <submittedName>
        <fullName evidence="2">Zinc metalloprotease</fullName>
    </submittedName>
</protein>
<dbReference type="GO" id="GO:0008237">
    <property type="term" value="F:metallopeptidase activity"/>
    <property type="evidence" value="ECO:0007669"/>
    <property type="project" value="UniProtKB-KW"/>
</dbReference>
<reference evidence="3" key="1">
    <citation type="journal article" date="2019" name="Int. J. Syst. Evol. Microbiol.">
        <title>The Global Catalogue of Microorganisms (GCM) 10K type strain sequencing project: providing services to taxonomists for standard genome sequencing and annotation.</title>
        <authorList>
            <consortium name="The Broad Institute Genomics Platform"/>
            <consortium name="The Broad Institute Genome Sequencing Center for Infectious Disease"/>
            <person name="Wu L."/>
            <person name="Ma J."/>
        </authorList>
    </citation>
    <scope>NUCLEOTIDE SEQUENCE [LARGE SCALE GENOMIC DNA]</scope>
    <source>
        <strain evidence="3">KCTC 32465</strain>
    </source>
</reference>
<dbReference type="PANTHER" id="PTHR30399">
    <property type="entry name" value="UNCHARACTERIZED PROTEIN YGJP"/>
    <property type="match status" value="1"/>
</dbReference>
<evidence type="ECO:0000313" key="2">
    <source>
        <dbReference type="EMBL" id="GHA61056.1"/>
    </source>
</evidence>
<dbReference type="Pfam" id="PF01863">
    <property type="entry name" value="YgjP-like"/>
    <property type="match status" value="1"/>
</dbReference>